<evidence type="ECO:0000313" key="1">
    <source>
        <dbReference type="EMBL" id="EZA48794.1"/>
    </source>
</evidence>
<accession>A0A026W154</accession>
<dbReference type="Proteomes" id="UP000053097">
    <property type="component" value="Unassembled WGS sequence"/>
</dbReference>
<evidence type="ECO:0000313" key="2">
    <source>
        <dbReference type="Proteomes" id="UP000053097"/>
    </source>
</evidence>
<sequence length="101" mass="10895">MSSRAIKGPVGKRLTTICPEHPLDPFSPRTIVGEATVQATSSTCFQMRNTLIFISCTDSVTEMHELPYESINGSGILDRAIETDTSTVCAMATALFLEGLL</sequence>
<name>A0A026W154_OOCBI</name>
<dbReference type="AlphaFoldDB" id="A0A026W154"/>
<protein>
    <submittedName>
        <fullName evidence="1">Uncharacterized protein</fullName>
    </submittedName>
</protein>
<organism evidence="1 2">
    <name type="scientific">Ooceraea biroi</name>
    <name type="common">Clonal raider ant</name>
    <name type="synonym">Cerapachys biroi</name>
    <dbReference type="NCBI Taxonomy" id="2015173"/>
    <lineage>
        <taxon>Eukaryota</taxon>
        <taxon>Metazoa</taxon>
        <taxon>Ecdysozoa</taxon>
        <taxon>Arthropoda</taxon>
        <taxon>Hexapoda</taxon>
        <taxon>Insecta</taxon>
        <taxon>Pterygota</taxon>
        <taxon>Neoptera</taxon>
        <taxon>Endopterygota</taxon>
        <taxon>Hymenoptera</taxon>
        <taxon>Apocrita</taxon>
        <taxon>Aculeata</taxon>
        <taxon>Formicoidea</taxon>
        <taxon>Formicidae</taxon>
        <taxon>Dorylinae</taxon>
        <taxon>Ooceraea</taxon>
    </lineage>
</organism>
<keyword evidence="2" id="KW-1185">Reference proteome</keyword>
<reference evidence="1 2" key="1">
    <citation type="journal article" date="2014" name="Curr. Biol.">
        <title>The genome of the clonal raider ant Cerapachys biroi.</title>
        <authorList>
            <person name="Oxley P.R."/>
            <person name="Ji L."/>
            <person name="Fetter-Pruneda I."/>
            <person name="McKenzie S.K."/>
            <person name="Li C."/>
            <person name="Hu H."/>
            <person name="Zhang G."/>
            <person name="Kronauer D.J."/>
        </authorList>
    </citation>
    <scope>NUCLEOTIDE SEQUENCE [LARGE SCALE GENOMIC DNA]</scope>
</reference>
<gene>
    <name evidence="1" type="ORF">X777_12710</name>
</gene>
<dbReference type="EMBL" id="KK107570">
    <property type="protein sequence ID" value="EZA48794.1"/>
    <property type="molecule type" value="Genomic_DNA"/>
</dbReference>
<proteinExistence type="predicted"/>